<dbReference type="Pfam" id="PF12937">
    <property type="entry name" value="F-box-like"/>
    <property type="match status" value="1"/>
</dbReference>
<accession>A0A2U7UBG8</accession>
<protein>
    <submittedName>
        <fullName evidence="3">Ankyrin repeat domain containing protein</fullName>
    </submittedName>
</protein>
<name>A0A2U7UBG8_9VIRU</name>
<dbReference type="InterPro" id="IPR036770">
    <property type="entry name" value="Ankyrin_rpt-contain_sf"/>
</dbReference>
<evidence type="ECO:0000256" key="1">
    <source>
        <dbReference type="SAM" id="MobiDB-lite"/>
    </source>
</evidence>
<reference evidence="3" key="1">
    <citation type="journal article" date="2018" name="Nat. Commun.">
        <title>Diversity and evolution of the emerging Pandoraviridae family.</title>
        <authorList>
            <person name="Legendre M."/>
            <person name="Fabre E."/>
            <person name="Poirot O."/>
            <person name="Jeudy S."/>
            <person name="Lartigue A."/>
            <person name="Alempic J.M."/>
            <person name="Beucher L."/>
            <person name="Philippe N."/>
            <person name="Bertaux L."/>
            <person name="Christo-Foroux E."/>
            <person name="Labadie K."/>
            <person name="Coute Y."/>
            <person name="Abergel C."/>
            <person name="Claverie J.M."/>
        </authorList>
    </citation>
    <scope>NUCLEOTIDE SEQUENCE [LARGE SCALE GENOMIC DNA]</scope>
    <source>
        <strain evidence="3">Neocaledonia</strain>
    </source>
</reference>
<feature type="domain" description="F-box" evidence="2">
    <location>
        <begin position="2"/>
        <end position="46"/>
    </location>
</feature>
<dbReference type="RefSeq" id="YP_009481735.1">
    <property type="nucleotide sequence ID" value="NC_037666.1"/>
</dbReference>
<dbReference type="InterPro" id="IPR052050">
    <property type="entry name" value="SecEffector_AnkRepeat"/>
</dbReference>
<organism evidence="3">
    <name type="scientific">Pandoravirus neocaledonia</name>
    <dbReference type="NCBI Taxonomy" id="2107708"/>
    <lineage>
        <taxon>Viruses</taxon>
        <taxon>Pandoravirus</taxon>
    </lineage>
</organism>
<dbReference type="InterPro" id="IPR001810">
    <property type="entry name" value="F-box_dom"/>
</dbReference>
<dbReference type="Proteomes" id="UP000249287">
    <property type="component" value="Segment"/>
</dbReference>
<proteinExistence type="predicted"/>
<dbReference type="PANTHER" id="PTHR46586:SF3">
    <property type="entry name" value="ANKYRIN REPEAT-CONTAINING PROTEIN"/>
    <property type="match status" value="1"/>
</dbReference>
<sequence>MIENLPDEVLGWIMHFLPCAVVRCCASRVCARWRAIALDERAVGRRSCLVSWRPGWLSRCDHAARAGHVDCLAHARASGDRWSEATCEAAASAGHRDLLAYAHRHGCRWDRHACSAAAGAGALDCLRYLHQNGCPWREDTCIEAARFGRLDCLEYACAHGCPTSACAGATALIYNQLDCAQFAHAQGWLNARACEHAARGGSSACLAWAHSCGFPLDGDVCLAAAYADSLDCIVYLVERGAALHKDALRVAVRHDSLAMVRYMLDKGFPRDNDACIREAAMHGSRDVLSALLDAGICVTSDALLDAAAYDNYKVLVEIRRRRLDGGGVGVCLAAASSKSPRSLAFAIECGWPWGGQATCEAAVASDNIEIAQLARAHGCRCKAWTKKFAPRRRRRLVARNAPHRRQPRHQEDHSALPQPH</sequence>
<dbReference type="SUPFAM" id="SSF48403">
    <property type="entry name" value="Ankyrin repeat"/>
    <property type="match status" value="1"/>
</dbReference>
<evidence type="ECO:0000313" key="3">
    <source>
        <dbReference type="EMBL" id="AVK75732.1"/>
    </source>
</evidence>
<evidence type="ECO:0000259" key="2">
    <source>
        <dbReference type="Pfam" id="PF12937"/>
    </source>
</evidence>
<feature type="region of interest" description="Disordered" evidence="1">
    <location>
        <begin position="395"/>
        <end position="420"/>
    </location>
</feature>
<dbReference type="Gene3D" id="1.25.40.20">
    <property type="entry name" value="Ankyrin repeat-containing domain"/>
    <property type="match status" value="1"/>
</dbReference>
<gene>
    <name evidence="3" type="ORF">pneo_cds_125</name>
</gene>
<dbReference type="KEGG" id="vg:36842107"/>
<dbReference type="EMBL" id="MG011690">
    <property type="protein sequence ID" value="AVK75732.1"/>
    <property type="molecule type" value="Genomic_DNA"/>
</dbReference>
<dbReference type="SUPFAM" id="SSF81383">
    <property type="entry name" value="F-box domain"/>
    <property type="match status" value="1"/>
</dbReference>
<dbReference type="GeneID" id="36842107"/>
<dbReference type="Gene3D" id="1.20.1280.50">
    <property type="match status" value="1"/>
</dbReference>
<dbReference type="PANTHER" id="PTHR46586">
    <property type="entry name" value="ANKYRIN REPEAT-CONTAINING PROTEIN"/>
    <property type="match status" value="1"/>
</dbReference>
<feature type="compositionally biased region" description="Basic residues" evidence="1">
    <location>
        <begin position="395"/>
        <end position="407"/>
    </location>
</feature>
<dbReference type="InterPro" id="IPR036047">
    <property type="entry name" value="F-box-like_dom_sf"/>
</dbReference>